<dbReference type="SUPFAM" id="SSF52374">
    <property type="entry name" value="Nucleotidylyl transferase"/>
    <property type="match status" value="1"/>
</dbReference>
<name>A0A1H8PI14_9SPHI</name>
<dbReference type="UniPathway" id="UPA00253">
    <property type="reaction ID" value="UER00332"/>
</dbReference>
<evidence type="ECO:0000256" key="11">
    <source>
        <dbReference type="HAMAP-Rule" id="MF_00244"/>
    </source>
</evidence>
<reference evidence="14" key="1">
    <citation type="submission" date="2016-10" db="EMBL/GenBank/DDBJ databases">
        <authorList>
            <person name="Varghese N."/>
            <person name="Submissions S."/>
        </authorList>
    </citation>
    <scope>NUCLEOTIDE SEQUENCE [LARGE SCALE GENOMIC DNA]</scope>
    <source>
        <strain evidence="14">Gh-48</strain>
    </source>
</reference>
<dbReference type="HAMAP" id="MF_00244">
    <property type="entry name" value="NaMN_adenylyltr"/>
    <property type="match status" value="1"/>
</dbReference>
<dbReference type="AlphaFoldDB" id="A0A1H8PI14"/>
<feature type="domain" description="Cytidyltransferase-like" evidence="12">
    <location>
        <begin position="14"/>
        <end position="171"/>
    </location>
</feature>
<evidence type="ECO:0000313" key="14">
    <source>
        <dbReference type="Proteomes" id="UP000198942"/>
    </source>
</evidence>
<dbReference type="GO" id="GO:0009435">
    <property type="term" value="P:NAD+ biosynthetic process"/>
    <property type="evidence" value="ECO:0007669"/>
    <property type="project" value="UniProtKB-UniRule"/>
</dbReference>
<comment type="catalytic activity">
    <reaction evidence="10 11">
        <text>nicotinate beta-D-ribonucleotide + ATP + H(+) = deamido-NAD(+) + diphosphate</text>
        <dbReference type="Rhea" id="RHEA:22860"/>
        <dbReference type="ChEBI" id="CHEBI:15378"/>
        <dbReference type="ChEBI" id="CHEBI:30616"/>
        <dbReference type="ChEBI" id="CHEBI:33019"/>
        <dbReference type="ChEBI" id="CHEBI:57502"/>
        <dbReference type="ChEBI" id="CHEBI:58437"/>
        <dbReference type="EC" id="2.7.7.18"/>
    </reaction>
</comment>
<dbReference type="EMBL" id="FOCL01000008">
    <property type="protein sequence ID" value="SEO41649.1"/>
    <property type="molecule type" value="Genomic_DNA"/>
</dbReference>
<dbReference type="GO" id="GO:0004515">
    <property type="term" value="F:nicotinate-nucleotide adenylyltransferase activity"/>
    <property type="evidence" value="ECO:0007669"/>
    <property type="project" value="UniProtKB-UniRule"/>
</dbReference>
<dbReference type="Pfam" id="PF01467">
    <property type="entry name" value="CTP_transf_like"/>
    <property type="match status" value="1"/>
</dbReference>
<evidence type="ECO:0000256" key="8">
    <source>
        <dbReference type="ARBA" id="ARBA00022840"/>
    </source>
</evidence>
<evidence type="ECO:0000259" key="12">
    <source>
        <dbReference type="Pfam" id="PF01467"/>
    </source>
</evidence>
<dbReference type="NCBIfam" id="TIGR00482">
    <property type="entry name" value="nicotinate (nicotinamide) nucleotide adenylyltransferase"/>
    <property type="match status" value="1"/>
</dbReference>
<keyword evidence="4 11" id="KW-0662">Pyridine nucleotide biosynthesis</keyword>
<dbReference type="InterPro" id="IPR014729">
    <property type="entry name" value="Rossmann-like_a/b/a_fold"/>
</dbReference>
<evidence type="ECO:0000256" key="9">
    <source>
        <dbReference type="ARBA" id="ARBA00023027"/>
    </source>
</evidence>
<dbReference type="PANTHER" id="PTHR39321">
    <property type="entry name" value="NICOTINATE-NUCLEOTIDE ADENYLYLTRANSFERASE-RELATED"/>
    <property type="match status" value="1"/>
</dbReference>
<keyword evidence="7 11" id="KW-0547">Nucleotide-binding</keyword>
<keyword evidence="8 11" id="KW-0067">ATP-binding</keyword>
<dbReference type="Gene3D" id="3.40.50.620">
    <property type="entry name" value="HUPs"/>
    <property type="match status" value="1"/>
</dbReference>
<evidence type="ECO:0000256" key="2">
    <source>
        <dbReference type="ARBA" id="ARBA00005019"/>
    </source>
</evidence>
<evidence type="ECO:0000256" key="10">
    <source>
        <dbReference type="ARBA" id="ARBA00048721"/>
    </source>
</evidence>
<evidence type="ECO:0000256" key="4">
    <source>
        <dbReference type="ARBA" id="ARBA00022642"/>
    </source>
</evidence>
<dbReference type="InterPro" id="IPR005248">
    <property type="entry name" value="NadD/NMNAT"/>
</dbReference>
<evidence type="ECO:0000256" key="5">
    <source>
        <dbReference type="ARBA" id="ARBA00022679"/>
    </source>
</evidence>
<dbReference type="NCBIfam" id="NF000840">
    <property type="entry name" value="PRK00071.1-3"/>
    <property type="match status" value="1"/>
</dbReference>
<evidence type="ECO:0000313" key="13">
    <source>
        <dbReference type="EMBL" id="SEO41649.1"/>
    </source>
</evidence>
<proteinExistence type="inferred from homology"/>
<protein>
    <recommendedName>
        <fullName evidence="11">Probable nicotinate-nucleotide adenylyltransferase</fullName>
        <ecNumber evidence="11">2.7.7.18</ecNumber>
    </recommendedName>
    <alternativeName>
        <fullName evidence="11">Deamido-NAD(+) diphosphorylase</fullName>
    </alternativeName>
    <alternativeName>
        <fullName evidence="11">Deamido-NAD(+) pyrophosphorylase</fullName>
    </alternativeName>
    <alternativeName>
        <fullName evidence="11">Nicotinate mononucleotide adenylyltransferase</fullName>
        <shortName evidence="11">NaMN adenylyltransferase</shortName>
    </alternativeName>
</protein>
<dbReference type="Proteomes" id="UP000198942">
    <property type="component" value="Unassembled WGS sequence"/>
</dbReference>
<evidence type="ECO:0000256" key="6">
    <source>
        <dbReference type="ARBA" id="ARBA00022695"/>
    </source>
</evidence>
<sequence length="198" mass="22884">MAEVRGHRMKIGLLFGSFNPIHIGHLIIANYMANHTSLDKVWLVVSPQNPFKKYGDLINTYDRLEMARLATDNATNITVSDVELKLPQPSYTIDTLAHLKEKYPEHEFALIMGSDNLGTLHKWKNYKLILRDYRIYVYPRPGYENAELADHPSVTITMTPLMELSATFIRKSIAEKKNVQYFVPDPVLKFIENKSLYR</sequence>
<dbReference type="CDD" id="cd02165">
    <property type="entry name" value="NMNAT"/>
    <property type="match status" value="1"/>
</dbReference>
<gene>
    <name evidence="11" type="primary">nadD</name>
    <name evidence="13" type="ORF">SAMN05192574_10821</name>
</gene>
<accession>A0A1H8PI14</accession>
<keyword evidence="5 11" id="KW-0808">Transferase</keyword>
<evidence type="ECO:0000256" key="1">
    <source>
        <dbReference type="ARBA" id="ARBA00002324"/>
    </source>
</evidence>
<keyword evidence="9 11" id="KW-0520">NAD</keyword>
<evidence type="ECO:0000256" key="7">
    <source>
        <dbReference type="ARBA" id="ARBA00022741"/>
    </source>
</evidence>
<dbReference type="GO" id="GO:0005524">
    <property type="term" value="F:ATP binding"/>
    <property type="evidence" value="ECO:0007669"/>
    <property type="project" value="UniProtKB-KW"/>
</dbReference>
<comment type="pathway">
    <text evidence="2 11">Cofactor biosynthesis; NAD(+) biosynthesis; deamido-NAD(+) from nicotinate D-ribonucleotide: step 1/1.</text>
</comment>
<dbReference type="InterPro" id="IPR004821">
    <property type="entry name" value="Cyt_trans-like"/>
</dbReference>
<dbReference type="STRING" id="551995.SAMN05192574_10821"/>
<organism evidence="13 14">
    <name type="scientific">Mucilaginibacter gossypiicola</name>
    <dbReference type="NCBI Taxonomy" id="551995"/>
    <lineage>
        <taxon>Bacteria</taxon>
        <taxon>Pseudomonadati</taxon>
        <taxon>Bacteroidota</taxon>
        <taxon>Sphingobacteriia</taxon>
        <taxon>Sphingobacteriales</taxon>
        <taxon>Sphingobacteriaceae</taxon>
        <taxon>Mucilaginibacter</taxon>
    </lineage>
</organism>
<keyword evidence="6 11" id="KW-0548">Nucleotidyltransferase</keyword>
<dbReference type="EC" id="2.7.7.18" evidence="11"/>
<comment type="function">
    <text evidence="1 11">Catalyzes the reversible adenylation of nicotinate mononucleotide (NaMN) to nicotinic acid adenine dinucleotide (NaAD).</text>
</comment>
<evidence type="ECO:0000256" key="3">
    <source>
        <dbReference type="ARBA" id="ARBA00009014"/>
    </source>
</evidence>
<comment type="similarity">
    <text evidence="3 11">Belongs to the NadD family.</text>
</comment>
<keyword evidence="14" id="KW-1185">Reference proteome</keyword>
<dbReference type="PANTHER" id="PTHR39321:SF3">
    <property type="entry name" value="PHOSPHOPANTETHEINE ADENYLYLTRANSFERASE"/>
    <property type="match status" value="1"/>
</dbReference>